<dbReference type="Gene3D" id="2.130.10.10">
    <property type="entry name" value="YVTN repeat-like/Quinoprotein amine dehydrogenase"/>
    <property type="match status" value="1"/>
</dbReference>
<dbReference type="AlphaFoldDB" id="A0A4T0FRV6"/>
<dbReference type="Pfam" id="PF00956">
    <property type="entry name" value="NAP"/>
    <property type="match status" value="1"/>
</dbReference>
<evidence type="ECO:0000256" key="3">
    <source>
        <dbReference type="ARBA" id="ARBA00006388"/>
    </source>
</evidence>
<feature type="domain" description="U-box" evidence="18">
    <location>
        <begin position="242"/>
        <end position="315"/>
    </location>
</feature>
<comment type="similarity">
    <text evidence="4">Belongs to the nucleosome assembly protein (NAP) family.</text>
</comment>
<keyword evidence="14 16" id="KW-0539">Nucleus</keyword>
<evidence type="ECO:0000256" key="1">
    <source>
        <dbReference type="ARBA" id="ARBA00004123"/>
    </source>
</evidence>
<evidence type="ECO:0000256" key="14">
    <source>
        <dbReference type="ARBA" id="ARBA00023242"/>
    </source>
</evidence>
<evidence type="ECO:0000256" key="2">
    <source>
        <dbReference type="ARBA" id="ARBA00004906"/>
    </source>
</evidence>
<keyword evidence="8 16" id="KW-0747">Spliceosome</keyword>
<evidence type="ECO:0000256" key="7">
    <source>
        <dbReference type="ARBA" id="ARBA00022679"/>
    </source>
</evidence>
<evidence type="ECO:0000313" key="19">
    <source>
        <dbReference type="EMBL" id="TIA91279.1"/>
    </source>
</evidence>
<dbReference type="PANTHER" id="PTHR43995:SF1">
    <property type="entry name" value="PRE-MRNA-PROCESSING FACTOR 19"/>
    <property type="match status" value="1"/>
</dbReference>
<evidence type="ECO:0000256" key="8">
    <source>
        <dbReference type="ARBA" id="ARBA00022728"/>
    </source>
</evidence>
<protein>
    <recommendedName>
        <fullName evidence="16">Pre-mRNA-processing factor 19</fullName>
        <ecNumber evidence="16">2.3.2.27</ecNumber>
    </recommendedName>
</protein>
<dbReference type="GO" id="GO:0000974">
    <property type="term" value="C:Prp19 complex"/>
    <property type="evidence" value="ECO:0007669"/>
    <property type="project" value="UniProtKB-UniRule"/>
</dbReference>
<dbReference type="SUPFAM" id="SSF143113">
    <property type="entry name" value="NAP-like"/>
    <property type="match status" value="1"/>
</dbReference>
<feature type="region of interest" description="Disordered" evidence="17">
    <location>
        <begin position="378"/>
        <end position="413"/>
    </location>
</feature>
<dbReference type="SMART" id="SM00504">
    <property type="entry name" value="Ubox"/>
    <property type="match status" value="1"/>
</dbReference>
<keyword evidence="11 16" id="KW-0833">Ubl conjugation pathway</keyword>
<name>A0A4T0FRV6_9BASI</name>
<dbReference type="Pfam" id="PF08606">
    <property type="entry name" value="Prp19"/>
    <property type="match status" value="1"/>
</dbReference>
<dbReference type="SUPFAM" id="SSF57850">
    <property type="entry name" value="RING/U-box"/>
    <property type="match status" value="1"/>
</dbReference>
<feature type="repeat" description="WD" evidence="15">
    <location>
        <begin position="456"/>
        <end position="497"/>
    </location>
</feature>
<evidence type="ECO:0000256" key="9">
    <source>
        <dbReference type="ARBA" id="ARBA00022737"/>
    </source>
</evidence>
<evidence type="ECO:0000256" key="6">
    <source>
        <dbReference type="ARBA" id="ARBA00022664"/>
    </source>
</evidence>
<evidence type="ECO:0000256" key="11">
    <source>
        <dbReference type="ARBA" id="ARBA00022786"/>
    </source>
</evidence>
<evidence type="ECO:0000259" key="18">
    <source>
        <dbReference type="SMART" id="SM00504"/>
    </source>
</evidence>
<comment type="similarity">
    <text evidence="3 16">Belongs to the WD repeat PRP19 family.</text>
</comment>
<dbReference type="GO" id="GO:0070534">
    <property type="term" value="P:protein K63-linked ubiquitination"/>
    <property type="evidence" value="ECO:0007669"/>
    <property type="project" value="UniProtKB-UniRule"/>
</dbReference>
<dbReference type="GO" id="GO:0061630">
    <property type="term" value="F:ubiquitin protein ligase activity"/>
    <property type="evidence" value="ECO:0007669"/>
    <property type="project" value="UniProtKB-UniRule"/>
</dbReference>
<dbReference type="GO" id="GO:0071006">
    <property type="term" value="C:U2-type catalytic step 1 spliceosome"/>
    <property type="evidence" value="ECO:0007669"/>
    <property type="project" value="TreeGrafter"/>
</dbReference>
<dbReference type="InterPro" id="IPR003613">
    <property type="entry name" value="Ubox_domain"/>
</dbReference>
<dbReference type="InterPro" id="IPR055340">
    <property type="entry name" value="RING-Ubox_PRP19"/>
</dbReference>
<accession>A0A4T0FRV6</accession>
<comment type="subcellular location">
    <subcellularLocation>
        <location evidence="1 16">Nucleus</location>
    </subcellularLocation>
</comment>
<dbReference type="InterPro" id="IPR002164">
    <property type="entry name" value="NAP_family"/>
</dbReference>
<evidence type="ECO:0000256" key="5">
    <source>
        <dbReference type="ARBA" id="ARBA00022574"/>
    </source>
</evidence>
<evidence type="ECO:0000313" key="20">
    <source>
        <dbReference type="Proteomes" id="UP000310189"/>
    </source>
</evidence>
<keyword evidence="6 16" id="KW-0507">mRNA processing</keyword>
<keyword evidence="5 15" id="KW-0853">WD repeat</keyword>
<feature type="compositionally biased region" description="Acidic residues" evidence="17">
    <location>
        <begin position="218"/>
        <end position="239"/>
    </location>
</feature>
<dbReference type="InterPro" id="IPR001680">
    <property type="entry name" value="WD40_rpt"/>
</dbReference>
<comment type="function">
    <text evidence="16">Ubiquitin-protein ligase which is mainly involved pre-mRNA splicing and DNA repair. Required for pre-mRNA splicing as component of the spliceosome.</text>
</comment>
<evidence type="ECO:0000256" key="13">
    <source>
        <dbReference type="ARBA" id="ARBA00023204"/>
    </source>
</evidence>
<dbReference type="Gene3D" id="3.30.1120.90">
    <property type="entry name" value="Nucleosome assembly protein"/>
    <property type="match status" value="1"/>
</dbReference>
<dbReference type="Gene3D" id="3.30.40.10">
    <property type="entry name" value="Zinc/RING finger domain, C3HC4 (zinc finger)"/>
    <property type="match status" value="1"/>
</dbReference>
<dbReference type="CDD" id="cd00200">
    <property type="entry name" value="WD40"/>
    <property type="match status" value="1"/>
</dbReference>
<keyword evidence="9" id="KW-0677">Repeat</keyword>
<dbReference type="Proteomes" id="UP000310189">
    <property type="component" value="Unassembled WGS sequence"/>
</dbReference>
<dbReference type="GO" id="GO:0000398">
    <property type="term" value="P:mRNA splicing, via spliceosome"/>
    <property type="evidence" value="ECO:0007669"/>
    <property type="project" value="InterPro"/>
</dbReference>
<dbReference type="EC" id="2.3.2.27" evidence="16"/>
<feature type="region of interest" description="Disordered" evidence="17">
    <location>
        <begin position="218"/>
        <end position="258"/>
    </location>
</feature>
<dbReference type="GO" id="GO:0006334">
    <property type="term" value="P:nucleosome assembly"/>
    <property type="evidence" value="ECO:0007669"/>
    <property type="project" value="InterPro"/>
</dbReference>
<dbReference type="EMBL" id="SPNW01000013">
    <property type="protein sequence ID" value="TIA91279.1"/>
    <property type="molecule type" value="Genomic_DNA"/>
</dbReference>
<dbReference type="InterPro" id="IPR036322">
    <property type="entry name" value="WD40_repeat_dom_sf"/>
</dbReference>
<keyword evidence="20" id="KW-1185">Reference proteome</keyword>
<comment type="caution">
    <text evidence="19">The sequence shown here is derived from an EMBL/GenBank/DDBJ whole genome shotgun (WGS) entry which is preliminary data.</text>
</comment>
<keyword evidence="13 16" id="KW-0234">DNA repair</keyword>
<evidence type="ECO:0000256" key="10">
    <source>
        <dbReference type="ARBA" id="ARBA00022763"/>
    </source>
</evidence>
<keyword evidence="10 16" id="KW-0227">DNA damage</keyword>
<evidence type="ECO:0000256" key="17">
    <source>
        <dbReference type="SAM" id="MobiDB-lite"/>
    </source>
</evidence>
<proteinExistence type="inferred from homology"/>
<dbReference type="InterPro" id="IPR037231">
    <property type="entry name" value="NAP-like_sf"/>
</dbReference>
<evidence type="ECO:0000256" key="16">
    <source>
        <dbReference type="RuleBase" id="RU367101"/>
    </source>
</evidence>
<comment type="subunit">
    <text evidence="16">Homotetramer.</text>
</comment>
<evidence type="ECO:0000256" key="15">
    <source>
        <dbReference type="PROSITE-ProRule" id="PRU00221"/>
    </source>
</evidence>
<dbReference type="CDD" id="cd16656">
    <property type="entry name" value="RING-Ubox_PRP19"/>
    <property type="match status" value="1"/>
</dbReference>
<dbReference type="FunFam" id="3.30.40.10:FF:000027">
    <property type="entry name" value="Pre-mRNA-processing factor 19, putative"/>
    <property type="match status" value="1"/>
</dbReference>
<dbReference type="InterPro" id="IPR013083">
    <property type="entry name" value="Znf_RING/FYVE/PHD"/>
</dbReference>
<dbReference type="Pfam" id="PF00400">
    <property type="entry name" value="WD40"/>
    <property type="match status" value="4"/>
</dbReference>
<dbReference type="OrthoDB" id="687049at2759"/>
<evidence type="ECO:0000256" key="4">
    <source>
        <dbReference type="ARBA" id="ARBA00009947"/>
    </source>
</evidence>
<dbReference type="InterPro" id="IPR013915">
    <property type="entry name" value="Prp19_cc"/>
</dbReference>
<sequence length="755" mass="82453">MPAEEIKLEDAQVETLLGLKKEAEVAAWNAQNEYHKIFKPFFGKRDGEVKSVPQFWPSVFRNHSFLSISTAAPGDADALKSLEGLVVERNEKDSREFTITFHFGDNEFFSNKTFEKKFTVNGGSKEAPSAEDILNYDPERDLQTHKVDIQWKSEDKNLVKKHPRTLDPENEDPDAAGDPGSFFNFIAEERDVLEVGPILADEIYPNAIEIFLGLEEGMLDDSDDEDDDEEDPSAEIDLEAPEKKKALSGEQPQKPVVSAKSGHLFEKRLIDKYITENGKDPISGEQLSSDDLIELKSESNTPPRPPALSSVPSLLSTLQSEWDALVLETHSLREQYVNGRKDLAHALYQVDAAHRVIARLMVERDQAREALTNIQAGLGGAVPPPAQSADVEMQDDAQNDAQGSEESPLPPHVITNIDTVSAALVAERKKKKGAQGAATQDNIRAFTAKEPLTSMHSASPAGVNALALSKASDVLITGGNDKHVQLYDRGAGKTIATLKGHTKKVNALQWREKDDLKTVVVSGGDKRVRVYGEEAKGWKMIGEFKNRAGGEVTGVKVHPTQQYAVSVGTDQTWALHDIDSLETLLQIGPIEGETGDFEYTSLDVHPDGAIFAAGTQAGLVRVWDIKSAKMAATFESPNSHGHVSSLSFSENGYYLAAAYAGSATVEIFDLRKLKSIHTIKLEEGVSAPTTVAFDPSAQFLAIGGADVRILANKTWDELARFEDNAGTIQSVVWGDKAQELIATGADRTVRTYGVN</sequence>
<dbReference type="PROSITE" id="PS50082">
    <property type="entry name" value="WD_REPEATS_2"/>
    <property type="match status" value="2"/>
</dbReference>
<dbReference type="UniPathway" id="UPA00143"/>
<comment type="pathway">
    <text evidence="2 16">Protein modification; protein ubiquitination.</text>
</comment>
<dbReference type="SMART" id="SM00320">
    <property type="entry name" value="WD40"/>
    <property type="match status" value="7"/>
</dbReference>
<reference evidence="19 20" key="1">
    <citation type="submission" date="2019-03" db="EMBL/GenBank/DDBJ databases">
        <title>Sequencing 23 genomes of Wallemia ichthyophaga.</title>
        <authorList>
            <person name="Gostincar C."/>
        </authorList>
    </citation>
    <scope>NUCLEOTIDE SEQUENCE [LARGE SCALE GENOMIC DNA]</scope>
    <source>
        <strain evidence="19 20">EXF-5753</strain>
    </source>
</reference>
<keyword evidence="7 16" id="KW-0808">Transferase</keyword>
<dbReference type="PANTHER" id="PTHR43995">
    <property type="entry name" value="PRE-MRNA-PROCESSING FACTOR 19"/>
    <property type="match status" value="1"/>
</dbReference>
<dbReference type="InterPro" id="IPR038959">
    <property type="entry name" value="Prp19"/>
</dbReference>
<dbReference type="GO" id="GO:0006281">
    <property type="term" value="P:DNA repair"/>
    <property type="evidence" value="ECO:0007669"/>
    <property type="project" value="UniProtKB-KW"/>
</dbReference>
<dbReference type="GO" id="GO:0005737">
    <property type="term" value="C:cytoplasm"/>
    <property type="evidence" value="ECO:0007669"/>
    <property type="project" value="TreeGrafter"/>
</dbReference>
<evidence type="ECO:0000256" key="12">
    <source>
        <dbReference type="ARBA" id="ARBA00023187"/>
    </source>
</evidence>
<keyword evidence="12 16" id="KW-0508">mRNA splicing</keyword>
<gene>
    <name evidence="19" type="ORF">E3P99_01143</name>
</gene>
<feature type="region of interest" description="Disordered" evidence="17">
    <location>
        <begin position="159"/>
        <end position="181"/>
    </location>
</feature>
<dbReference type="SUPFAM" id="SSF50978">
    <property type="entry name" value="WD40 repeat-like"/>
    <property type="match status" value="1"/>
</dbReference>
<comment type="catalytic activity">
    <reaction evidence="16">
        <text>S-ubiquitinyl-[E2 ubiquitin-conjugating enzyme]-L-cysteine + [acceptor protein]-L-lysine = [E2 ubiquitin-conjugating enzyme]-L-cysteine + N(6)-ubiquitinyl-[acceptor protein]-L-lysine.</text>
        <dbReference type="EC" id="2.3.2.27"/>
    </reaction>
</comment>
<organism evidence="19 20">
    <name type="scientific">Wallemia hederae</name>
    <dbReference type="NCBI Taxonomy" id="1540922"/>
    <lineage>
        <taxon>Eukaryota</taxon>
        <taxon>Fungi</taxon>
        <taxon>Dikarya</taxon>
        <taxon>Basidiomycota</taxon>
        <taxon>Wallemiomycotina</taxon>
        <taxon>Wallemiomycetes</taxon>
        <taxon>Wallemiales</taxon>
        <taxon>Wallemiaceae</taxon>
        <taxon>Wallemia</taxon>
    </lineage>
</organism>
<feature type="repeat" description="WD" evidence="15">
    <location>
        <begin position="600"/>
        <end position="633"/>
    </location>
</feature>
<dbReference type="InterPro" id="IPR015943">
    <property type="entry name" value="WD40/YVTN_repeat-like_dom_sf"/>
</dbReference>